<dbReference type="InterPro" id="IPR013043">
    <property type="entry name" value="DUF1595"/>
</dbReference>
<dbReference type="InterPro" id="IPR011429">
    <property type="entry name" value="Cyt_c_Planctomycete-type"/>
</dbReference>
<organism evidence="5">
    <name type="scientific">marine metagenome</name>
    <dbReference type="NCBI Taxonomy" id="408172"/>
    <lineage>
        <taxon>unclassified sequences</taxon>
        <taxon>metagenomes</taxon>
        <taxon>ecological metagenomes</taxon>
    </lineage>
</organism>
<feature type="domain" description="DUF1592" evidence="2">
    <location>
        <begin position="295"/>
        <end position="371"/>
    </location>
</feature>
<dbReference type="AlphaFoldDB" id="A0A381ZNL0"/>
<dbReference type="GO" id="GO:0009055">
    <property type="term" value="F:electron transfer activity"/>
    <property type="evidence" value="ECO:0007669"/>
    <property type="project" value="InterPro"/>
</dbReference>
<feature type="domain" description="DUF1595" evidence="4">
    <location>
        <begin position="224"/>
        <end position="281"/>
    </location>
</feature>
<dbReference type="Pfam" id="PF07635">
    <property type="entry name" value="PSCyt1"/>
    <property type="match status" value="1"/>
</dbReference>
<evidence type="ECO:0000259" key="1">
    <source>
        <dbReference type="Pfam" id="PF07626"/>
    </source>
</evidence>
<protein>
    <recommendedName>
        <fullName evidence="6">DUF1592 domain-containing protein</fullName>
    </recommendedName>
</protein>
<dbReference type="GO" id="GO:0020037">
    <property type="term" value="F:heme binding"/>
    <property type="evidence" value="ECO:0007669"/>
    <property type="project" value="InterPro"/>
</dbReference>
<evidence type="ECO:0000259" key="2">
    <source>
        <dbReference type="Pfam" id="PF07631"/>
    </source>
</evidence>
<dbReference type="SUPFAM" id="SSF46626">
    <property type="entry name" value="Cytochrome c"/>
    <property type="match status" value="1"/>
</dbReference>
<dbReference type="Pfam" id="PF07637">
    <property type="entry name" value="PSD5"/>
    <property type="match status" value="1"/>
</dbReference>
<sequence>VKFIIVFGALSAVTQIFAVEPAKADFEKDILPLLEDNCFHCHGDGKEKGGLTLDKFKVGPSLRRNYKTWEEIFSKVRTGVMPPKERKQRPNKDDRALIIGWIRHTLDDFYSNAPPDPGRVTARRLNRSEYNNVIRDLMLVDFRPAKDFPPDDSGYGFDNIGDVLSMSPLLMEKYLVAAEKIADQAISVSVRGQPLKNDQLTEFQRKYFRYPIAPNMRRRTVGGFARSFMQRAYRREVTNDEVGRVMRLAKVAADNGGSFEDGIRLTVQAVLISPHFLFRWELDGAPDNPNLIRSLNEFELASRLSFFLWSSMPDDRLLELAGDAQLRKNLNQEVMRMLSDEKAEALVGNFAGQWLQLRNLDVYQPDKKLFPM</sequence>
<feature type="domain" description="Cytochrome C Planctomycete-type" evidence="3">
    <location>
        <begin position="38"/>
        <end position="85"/>
    </location>
</feature>
<dbReference type="InterPro" id="IPR013036">
    <property type="entry name" value="DUF1587"/>
</dbReference>
<feature type="domain" description="DUF1587" evidence="1">
    <location>
        <begin position="123"/>
        <end position="186"/>
    </location>
</feature>
<dbReference type="Pfam" id="PF07626">
    <property type="entry name" value="PSD3"/>
    <property type="match status" value="1"/>
</dbReference>
<evidence type="ECO:0000259" key="4">
    <source>
        <dbReference type="Pfam" id="PF07637"/>
    </source>
</evidence>
<feature type="non-terminal residue" evidence="5">
    <location>
        <position position="1"/>
    </location>
</feature>
<evidence type="ECO:0000313" key="5">
    <source>
        <dbReference type="EMBL" id="SVA90714.1"/>
    </source>
</evidence>
<gene>
    <name evidence="5" type="ORF">METZ01_LOCUS143568</name>
</gene>
<proteinExistence type="predicted"/>
<name>A0A381ZNL0_9ZZZZ</name>
<dbReference type="EMBL" id="UINC01021994">
    <property type="protein sequence ID" value="SVA90714.1"/>
    <property type="molecule type" value="Genomic_DNA"/>
</dbReference>
<accession>A0A381ZNL0</accession>
<feature type="non-terminal residue" evidence="5">
    <location>
        <position position="372"/>
    </location>
</feature>
<dbReference type="InterPro" id="IPR036909">
    <property type="entry name" value="Cyt_c-like_dom_sf"/>
</dbReference>
<evidence type="ECO:0000259" key="3">
    <source>
        <dbReference type="Pfam" id="PF07635"/>
    </source>
</evidence>
<dbReference type="InterPro" id="IPR013042">
    <property type="entry name" value="DUF1592"/>
</dbReference>
<dbReference type="Pfam" id="PF07631">
    <property type="entry name" value="PSD4"/>
    <property type="match status" value="1"/>
</dbReference>
<reference evidence="5" key="1">
    <citation type="submission" date="2018-05" db="EMBL/GenBank/DDBJ databases">
        <authorList>
            <person name="Lanie J.A."/>
            <person name="Ng W.-L."/>
            <person name="Kazmierczak K.M."/>
            <person name="Andrzejewski T.M."/>
            <person name="Davidsen T.M."/>
            <person name="Wayne K.J."/>
            <person name="Tettelin H."/>
            <person name="Glass J.I."/>
            <person name="Rusch D."/>
            <person name="Podicherti R."/>
            <person name="Tsui H.-C.T."/>
            <person name="Winkler M.E."/>
        </authorList>
    </citation>
    <scope>NUCLEOTIDE SEQUENCE</scope>
</reference>
<evidence type="ECO:0008006" key="6">
    <source>
        <dbReference type="Google" id="ProtNLM"/>
    </source>
</evidence>